<dbReference type="Proteomes" id="UP000074119">
    <property type="component" value="Chromosome"/>
</dbReference>
<protein>
    <submittedName>
        <fullName evidence="5">Glycerol acyltransferase</fullName>
    </submittedName>
</protein>
<keyword evidence="2 5" id="KW-0808">Transferase</keyword>
<organism evidence="5 6">
    <name type="scientific">Zhongshania aliphaticivorans</name>
    <dbReference type="NCBI Taxonomy" id="1470434"/>
    <lineage>
        <taxon>Bacteria</taxon>
        <taxon>Pseudomonadati</taxon>
        <taxon>Pseudomonadota</taxon>
        <taxon>Gammaproteobacteria</taxon>
        <taxon>Cellvibrionales</taxon>
        <taxon>Spongiibacteraceae</taxon>
        <taxon>Zhongshania</taxon>
    </lineage>
</organism>
<evidence type="ECO:0000313" key="6">
    <source>
        <dbReference type="Proteomes" id="UP000074119"/>
    </source>
</evidence>
<dbReference type="Pfam" id="PF01553">
    <property type="entry name" value="Acyltransferase"/>
    <property type="match status" value="1"/>
</dbReference>
<proteinExistence type="predicted"/>
<feature type="domain" description="Phospholipid/glycerol acyltransferase" evidence="4">
    <location>
        <begin position="42"/>
        <end position="152"/>
    </location>
</feature>
<dbReference type="KEGG" id="zal:AZF00_06820"/>
<evidence type="ECO:0000256" key="2">
    <source>
        <dbReference type="ARBA" id="ARBA00022679"/>
    </source>
</evidence>
<accession>A0A127M455</accession>
<dbReference type="InterPro" id="IPR002123">
    <property type="entry name" value="Plipid/glycerol_acylTrfase"/>
</dbReference>
<reference evidence="5 6" key="1">
    <citation type="submission" date="2015-12" db="EMBL/GenBank/DDBJ databases">
        <authorList>
            <person name="Shamseldin A."/>
            <person name="Moawad H."/>
            <person name="Abd El-Rahim W.M."/>
            <person name="Sadowsky M.J."/>
        </authorList>
    </citation>
    <scope>NUCLEOTIDE SEQUENCE [LARGE SCALE GENOMIC DNA]</scope>
    <source>
        <strain evidence="5 6">SM2</strain>
    </source>
</reference>
<dbReference type="RefSeq" id="WP_008247241.1">
    <property type="nucleotide sequence ID" value="NZ_CP014544.1"/>
</dbReference>
<keyword evidence="3 5" id="KW-0012">Acyltransferase</keyword>
<gene>
    <name evidence="5" type="ORF">AZF00_06820</name>
</gene>
<sequence length="193" mass="21998">MQTRTIFKTPLVSGFFRLVFMALTRLRGWRIEGEKPKDKKYVLIAAPHTSNWDFPTMMAASFILGLDVHWIGKHTLFPAGPFGALMRWFGGIGIDRRKKHNTVEQMVTNFNERDELVVIITPEGTRSKVNHWKAGFYHIAVGAGVPIYMAYVDTNLNVVGMGPAFYPTGDYDKDILEIRAFYADKRGFKPHSE</sequence>
<dbReference type="SUPFAM" id="SSF69593">
    <property type="entry name" value="Glycerol-3-phosphate (1)-acyltransferase"/>
    <property type="match status" value="1"/>
</dbReference>
<dbReference type="AlphaFoldDB" id="A0A127M455"/>
<evidence type="ECO:0000256" key="3">
    <source>
        <dbReference type="ARBA" id="ARBA00023315"/>
    </source>
</evidence>
<dbReference type="PANTHER" id="PTHR10434">
    <property type="entry name" value="1-ACYL-SN-GLYCEROL-3-PHOSPHATE ACYLTRANSFERASE"/>
    <property type="match status" value="1"/>
</dbReference>
<dbReference type="CDD" id="cd07988">
    <property type="entry name" value="LPLAT_ABO13168-like"/>
    <property type="match status" value="1"/>
</dbReference>
<dbReference type="PANTHER" id="PTHR10434:SF9">
    <property type="entry name" value="PHOSPHOLIPID_GLYCEROL ACYLTRANSFERASE DOMAIN-CONTAINING PROTEIN"/>
    <property type="match status" value="1"/>
</dbReference>
<dbReference type="STRING" id="1470434.AZF00_06820"/>
<evidence type="ECO:0000259" key="4">
    <source>
        <dbReference type="SMART" id="SM00563"/>
    </source>
</evidence>
<evidence type="ECO:0000256" key="1">
    <source>
        <dbReference type="ARBA" id="ARBA00005189"/>
    </source>
</evidence>
<evidence type="ECO:0000313" key="5">
    <source>
        <dbReference type="EMBL" id="AMO68035.1"/>
    </source>
</evidence>
<dbReference type="GO" id="GO:0006654">
    <property type="term" value="P:phosphatidic acid biosynthetic process"/>
    <property type="evidence" value="ECO:0007669"/>
    <property type="project" value="TreeGrafter"/>
</dbReference>
<dbReference type="EMBL" id="CP014544">
    <property type="protein sequence ID" value="AMO68035.1"/>
    <property type="molecule type" value="Genomic_DNA"/>
</dbReference>
<dbReference type="SMART" id="SM00563">
    <property type="entry name" value="PlsC"/>
    <property type="match status" value="1"/>
</dbReference>
<comment type="pathway">
    <text evidence="1">Lipid metabolism.</text>
</comment>
<dbReference type="GO" id="GO:0003841">
    <property type="term" value="F:1-acylglycerol-3-phosphate O-acyltransferase activity"/>
    <property type="evidence" value="ECO:0007669"/>
    <property type="project" value="TreeGrafter"/>
</dbReference>
<name>A0A127M455_9GAMM</name>